<keyword evidence="6" id="KW-0255">Endonuclease</keyword>
<evidence type="ECO:0000259" key="4">
    <source>
        <dbReference type="SMART" id="SM00477"/>
    </source>
</evidence>
<dbReference type="PANTHER" id="PTHR13966:SF5">
    <property type="entry name" value="ENDONUCLEASE G, MITOCHONDRIAL"/>
    <property type="match status" value="1"/>
</dbReference>
<evidence type="ECO:0000313" key="6">
    <source>
        <dbReference type="EMBL" id="PJK27699.1"/>
    </source>
</evidence>
<feature type="domain" description="DNA/RNA non-specific endonuclease/pyrophosphatase/phosphodiesterase" evidence="5">
    <location>
        <begin position="24"/>
        <end position="224"/>
    </location>
</feature>
<dbReference type="InterPro" id="IPR001604">
    <property type="entry name" value="Endo_G_ENPP1-like_dom"/>
</dbReference>
<feature type="active site" description="Proton acceptor" evidence="1">
    <location>
        <position position="92"/>
    </location>
</feature>
<evidence type="ECO:0000256" key="1">
    <source>
        <dbReference type="PIRSR" id="PIRSR640255-1"/>
    </source>
</evidence>
<dbReference type="InterPro" id="IPR020821">
    <property type="entry name" value="ENPP1-3/EXOG-like_nuc-like"/>
</dbReference>
<feature type="domain" description="ENPP1-3/EXOG-like endonuclease/phosphodiesterase" evidence="4">
    <location>
        <begin position="25"/>
        <end position="224"/>
    </location>
</feature>
<dbReference type="PANTHER" id="PTHR13966">
    <property type="entry name" value="ENDONUCLEASE RELATED"/>
    <property type="match status" value="1"/>
</dbReference>
<comment type="caution">
    <text evidence="6">The sequence shown here is derived from an EMBL/GenBank/DDBJ whole genome shotgun (WGS) entry which is preliminary data.</text>
</comment>
<dbReference type="Proteomes" id="UP000229498">
    <property type="component" value="Unassembled WGS sequence"/>
</dbReference>
<dbReference type="SMART" id="SM00477">
    <property type="entry name" value="NUC"/>
    <property type="match status" value="1"/>
</dbReference>
<keyword evidence="2" id="KW-0479">Metal-binding</keyword>
<dbReference type="EMBL" id="PHIG01000058">
    <property type="protein sequence ID" value="PJK27699.1"/>
    <property type="molecule type" value="Genomic_DNA"/>
</dbReference>
<name>A0A2M9FW87_9PROT</name>
<feature type="signal peptide" evidence="3">
    <location>
        <begin position="1"/>
        <end position="18"/>
    </location>
</feature>
<evidence type="ECO:0000313" key="7">
    <source>
        <dbReference type="Proteomes" id="UP000229498"/>
    </source>
</evidence>
<evidence type="ECO:0000256" key="2">
    <source>
        <dbReference type="PIRSR" id="PIRSR640255-2"/>
    </source>
</evidence>
<keyword evidence="6" id="KW-0540">Nuclease</keyword>
<dbReference type="OrthoDB" id="9811262at2"/>
<keyword evidence="3" id="KW-0732">Signal</keyword>
<dbReference type="GO" id="GO:0046872">
    <property type="term" value="F:metal ion binding"/>
    <property type="evidence" value="ECO:0007669"/>
    <property type="project" value="UniProtKB-KW"/>
</dbReference>
<organism evidence="6 7">
    <name type="scientific">Minwuia thermotolerans</name>
    <dbReference type="NCBI Taxonomy" id="2056226"/>
    <lineage>
        <taxon>Bacteria</taxon>
        <taxon>Pseudomonadati</taxon>
        <taxon>Pseudomonadota</taxon>
        <taxon>Alphaproteobacteria</taxon>
        <taxon>Minwuiales</taxon>
        <taxon>Minwuiaceae</taxon>
        <taxon>Minwuia</taxon>
    </lineage>
</organism>
<dbReference type="InterPro" id="IPR040255">
    <property type="entry name" value="Non-specific_endonuclease"/>
</dbReference>
<dbReference type="AlphaFoldDB" id="A0A2M9FW87"/>
<proteinExistence type="predicted"/>
<dbReference type="InterPro" id="IPR044925">
    <property type="entry name" value="His-Me_finger_sf"/>
</dbReference>
<evidence type="ECO:0000256" key="3">
    <source>
        <dbReference type="SAM" id="SignalP"/>
    </source>
</evidence>
<feature type="chain" id="PRO_5014683251" evidence="3">
    <location>
        <begin position="19"/>
        <end position="239"/>
    </location>
</feature>
<sequence>MRALILCVGLLLPHIAPAQVIEINYEGFKVWVDCDRRGAVLFHYIAGPDTGNGERESGYKHDPEIPARCQSLSTDTFQSTIPDGGPRYDVGHQVPANHMDGSEMAIAQTNYWTNLLPQTASMNRGAWRETEDIIECLRDLVPLEVWGGPIWGANFADDRFVGTHGIQTPAAFWKVAIRMDSREANAWIVPNGPAPRSSLDQWLETVATVEKVTGLTFDAINKHAKPPASWVRPEGCDIS</sequence>
<dbReference type="GO" id="GO:0003676">
    <property type="term" value="F:nucleic acid binding"/>
    <property type="evidence" value="ECO:0007669"/>
    <property type="project" value="InterPro"/>
</dbReference>
<dbReference type="SMART" id="SM00892">
    <property type="entry name" value="Endonuclease_NS"/>
    <property type="match status" value="1"/>
</dbReference>
<dbReference type="GO" id="GO:0004519">
    <property type="term" value="F:endonuclease activity"/>
    <property type="evidence" value="ECO:0007669"/>
    <property type="project" value="UniProtKB-KW"/>
</dbReference>
<protein>
    <submittedName>
        <fullName evidence="6">DNA/RNA non-specific endonuclease</fullName>
    </submittedName>
</protein>
<dbReference type="Gene3D" id="3.40.570.10">
    <property type="entry name" value="Extracellular Endonuclease, subunit A"/>
    <property type="match status" value="1"/>
</dbReference>
<gene>
    <name evidence="6" type="ORF">CVT23_20860</name>
</gene>
<dbReference type="SUPFAM" id="SSF54060">
    <property type="entry name" value="His-Me finger endonucleases"/>
    <property type="match status" value="1"/>
</dbReference>
<evidence type="ECO:0000259" key="5">
    <source>
        <dbReference type="SMART" id="SM00892"/>
    </source>
</evidence>
<keyword evidence="6" id="KW-0378">Hydrolase</keyword>
<dbReference type="RefSeq" id="WP_109794592.1">
    <property type="nucleotide sequence ID" value="NZ_PHIG01000058.1"/>
</dbReference>
<dbReference type="GO" id="GO:0016787">
    <property type="term" value="F:hydrolase activity"/>
    <property type="evidence" value="ECO:0007669"/>
    <property type="project" value="InterPro"/>
</dbReference>
<reference evidence="6 7" key="1">
    <citation type="submission" date="2017-11" db="EMBL/GenBank/DDBJ databases">
        <title>Draft genome sequence of Rhizobiales bacterium SY3-13.</title>
        <authorList>
            <person name="Sun C."/>
        </authorList>
    </citation>
    <scope>NUCLEOTIDE SEQUENCE [LARGE SCALE GENOMIC DNA]</scope>
    <source>
        <strain evidence="6 7">SY3-13</strain>
    </source>
</reference>
<feature type="binding site" evidence="2">
    <location>
        <position position="123"/>
    </location>
    <ligand>
        <name>Mg(2+)</name>
        <dbReference type="ChEBI" id="CHEBI:18420"/>
        <note>catalytic</note>
    </ligand>
</feature>
<accession>A0A2M9FW87</accession>
<keyword evidence="7" id="KW-1185">Reference proteome</keyword>
<dbReference type="Pfam" id="PF01223">
    <property type="entry name" value="Endonuclease_NS"/>
    <property type="match status" value="1"/>
</dbReference>
<dbReference type="InterPro" id="IPR044929">
    <property type="entry name" value="DNA/RNA_non-sp_Endonuclease_sf"/>
</dbReference>